<evidence type="ECO:0000313" key="2">
    <source>
        <dbReference type="EMBL" id="KAF9461623.1"/>
    </source>
</evidence>
<proteinExistence type="predicted"/>
<organism evidence="2 3">
    <name type="scientific">Collybia nuda</name>
    <dbReference type="NCBI Taxonomy" id="64659"/>
    <lineage>
        <taxon>Eukaryota</taxon>
        <taxon>Fungi</taxon>
        <taxon>Dikarya</taxon>
        <taxon>Basidiomycota</taxon>
        <taxon>Agaricomycotina</taxon>
        <taxon>Agaricomycetes</taxon>
        <taxon>Agaricomycetidae</taxon>
        <taxon>Agaricales</taxon>
        <taxon>Tricholomatineae</taxon>
        <taxon>Clitocybaceae</taxon>
        <taxon>Collybia</taxon>
    </lineage>
</organism>
<reference evidence="2" key="1">
    <citation type="submission" date="2020-11" db="EMBL/GenBank/DDBJ databases">
        <authorList>
            <consortium name="DOE Joint Genome Institute"/>
            <person name="Ahrendt S."/>
            <person name="Riley R."/>
            <person name="Andreopoulos W."/>
            <person name="Labutti K."/>
            <person name="Pangilinan J."/>
            <person name="Ruiz-Duenas F.J."/>
            <person name="Barrasa J.M."/>
            <person name="Sanchez-Garcia M."/>
            <person name="Camarero S."/>
            <person name="Miyauchi S."/>
            <person name="Serrano A."/>
            <person name="Linde D."/>
            <person name="Babiker R."/>
            <person name="Drula E."/>
            <person name="Ayuso-Fernandez I."/>
            <person name="Pacheco R."/>
            <person name="Padilla G."/>
            <person name="Ferreira P."/>
            <person name="Barriuso J."/>
            <person name="Kellner H."/>
            <person name="Castanera R."/>
            <person name="Alfaro M."/>
            <person name="Ramirez L."/>
            <person name="Pisabarro A.G."/>
            <person name="Kuo A."/>
            <person name="Tritt A."/>
            <person name="Lipzen A."/>
            <person name="He G."/>
            <person name="Yan M."/>
            <person name="Ng V."/>
            <person name="Cullen D."/>
            <person name="Martin F."/>
            <person name="Rosso M.-N."/>
            <person name="Henrissat B."/>
            <person name="Hibbett D."/>
            <person name="Martinez A.T."/>
            <person name="Grigoriev I.V."/>
        </authorList>
    </citation>
    <scope>NUCLEOTIDE SEQUENCE</scope>
    <source>
        <strain evidence="2">CBS 247.69</strain>
    </source>
</reference>
<dbReference type="Proteomes" id="UP000807353">
    <property type="component" value="Unassembled WGS sequence"/>
</dbReference>
<sequence>MLFHSTSILSLLALALSAAAVNCGVCAPTIFFQGQTRTLTLTSQRSGNQVQCNYDSPPIPGFSPGCLYRNIDGQITFTNTGPTLWSLPGACPNPITVISKTSC</sequence>
<accession>A0A9P5Y3I1</accession>
<keyword evidence="3" id="KW-1185">Reference proteome</keyword>
<dbReference type="OrthoDB" id="2990733at2759"/>
<comment type="caution">
    <text evidence="2">The sequence shown here is derived from an EMBL/GenBank/DDBJ whole genome shotgun (WGS) entry which is preliminary data.</text>
</comment>
<dbReference type="AlphaFoldDB" id="A0A9P5Y3I1"/>
<gene>
    <name evidence="2" type="ORF">BDZ94DRAFT_1299100</name>
</gene>
<evidence type="ECO:0000256" key="1">
    <source>
        <dbReference type="SAM" id="SignalP"/>
    </source>
</evidence>
<protein>
    <submittedName>
        <fullName evidence="2">Uncharacterized protein</fullName>
    </submittedName>
</protein>
<evidence type="ECO:0000313" key="3">
    <source>
        <dbReference type="Proteomes" id="UP000807353"/>
    </source>
</evidence>
<feature type="signal peptide" evidence="1">
    <location>
        <begin position="1"/>
        <end position="20"/>
    </location>
</feature>
<dbReference type="EMBL" id="MU150281">
    <property type="protein sequence ID" value="KAF9461623.1"/>
    <property type="molecule type" value="Genomic_DNA"/>
</dbReference>
<feature type="chain" id="PRO_5040405650" evidence="1">
    <location>
        <begin position="21"/>
        <end position="103"/>
    </location>
</feature>
<name>A0A9P5Y3I1_9AGAR</name>
<keyword evidence="1" id="KW-0732">Signal</keyword>